<dbReference type="SUPFAM" id="SSF52172">
    <property type="entry name" value="CheY-like"/>
    <property type="match status" value="1"/>
</dbReference>
<organism evidence="5 6">
    <name type="scientific">Shewanella colwelliana</name>
    <name type="common">Alteromonas colwelliana</name>
    <dbReference type="NCBI Taxonomy" id="23"/>
    <lineage>
        <taxon>Bacteria</taxon>
        <taxon>Pseudomonadati</taxon>
        <taxon>Pseudomonadota</taxon>
        <taxon>Gammaproteobacteria</taxon>
        <taxon>Alteromonadales</taxon>
        <taxon>Shewanellaceae</taxon>
        <taxon>Shewanella</taxon>
    </lineage>
</organism>
<evidence type="ECO:0000313" key="6">
    <source>
        <dbReference type="Proteomes" id="UP000095230"/>
    </source>
</evidence>
<dbReference type="Proteomes" id="UP000095230">
    <property type="component" value="Unassembled WGS sequence"/>
</dbReference>
<dbReference type="InterPro" id="IPR011006">
    <property type="entry name" value="CheY-like_superfamily"/>
</dbReference>
<dbReference type="STRING" id="23.BEL05_07010"/>
<protein>
    <submittedName>
        <fullName evidence="5">Histidine kinase</fullName>
    </submittedName>
</protein>
<dbReference type="SMART" id="SM00448">
    <property type="entry name" value="REC"/>
    <property type="match status" value="1"/>
</dbReference>
<name>A0A1E5IRW5_SHECO</name>
<dbReference type="PANTHER" id="PTHR44591:SF3">
    <property type="entry name" value="RESPONSE REGULATORY DOMAIN-CONTAINING PROTEIN"/>
    <property type="match status" value="1"/>
</dbReference>
<comment type="caution">
    <text evidence="5">The sequence shown here is derived from an EMBL/GenBank/DDBJ whole genome shotgun (WGS) entry which is preliminary data.</text>
</comment>
<reference evidence="5 6" key="1">
    <citation type="submission" date="2016-07" db="EMBL/GenBank/DDBJ databases">
        <title>Whole-genome of two Shewanella species isolated from a digestive organ of sea cucumber Apostichopus japonicus Selenka 1867.</title>
        <authorList>
            <person name="Hong H.-H."/>
            <person name="Choi H."/>
            <person name="Cheon S."/>
            <person name="Oh J.-S."/>
            <person name="Lee H.-G."/>
            <person name="Park C."/>
        </authorList>
    </citation>
    <scope>NUCLEOTIDE SEQUENCE [LARGE SCALE GENOMIC DNA]</scope>
    <source>
        <strain evidence="5 6">CSB03KR</strain>
    </source>
</reference>
<keyword evidence="5" id="KW-0418">Kinase</keyword>
<dbReference type="PROSITE" id="PS50110">
    <property type="entry name" value="RESPONSE_REGULATORY"/>
    <property type="match status" value="1"/>
</dbReference>
<sequence length="122" mass="13073">MDKAKILVIDDDPVCTGVLLAILGDDYEVASANSGSGAIEVLTAMRPNLILLDITMPNINGYQVIKHLKSDNSTATIPVIVISSLVEESDKEFALKLGADDYLTKPIQPNAIQAMLDQYLAA</sequence>
<keyword evidence="5" id="KW-0808">Transferase</keyword>
<dbReference type="EMBL" id="MCBT01000044">
    <property type="protein sequence ID" value="OEG73137.1"/>
    <property type="molecule type" value="Genomic_DNA"/>
</dbReference>
<evidence type="ECO:0000256" key="1">
    <source>
        <dbReference type="ARBA" id="ARBA00022553"/>
    </source>
</evidence>
<feature type="modified residue" description="4-aspartylphosphate" evidence="2">
    <location>
        <position position="53"/>
    </location>
</feature>
<gene>
    <name evidence="5" type="ORF">BEL05_07010</name>
    <name evidence="4" type="ORF">TUM3794_35740</name>
</gene>
<evidence type="ECO:0000313" key="7">
    <source>
        <dbReference type="Proteomes" id="UP000773469"/>
    </source>
</evidence>
<dbReference type="InterPro" id="IPR001789">
    <property type="entry name" value="Sig_transdc_resp-reg_receiver"/>
</dbReference>
<dbReference type="PANTHER" id="PTHR44591">
    <property type="entry name" value="STRESS RESPONSE REGULATOR PROTEIN 1"/>
    <property type="match status" value="1"/>
</dbReference>
<dbReference type="RefSeq" id="WP_028763106.1">
    <property type="nucleotide sequence ID" value="NZ_BPEU01000032.1"/>
</dbReference>
<keyword evidence="7" id="KW-1185">Reference proteome</keyword>
<dbReference type="InterPro" id="IPR050595">
    <property type="entry name" value="Bact_response_regulator"/>
</dbReference>
<dbReference type="GO" id="GO:0016301">
    <property type="term" value="F:kinase activity"/>
    <property type="evidence" value="ECO:0007669"/>
    <property type="project" value="UniProtKB-KW"/>
</dbReference>
<dbReference type="EMBL" id="BPEU01000032">
    <property type="protein sequence ID" value="GIU45441.1"/>
    <property type="molecule type" value="Genomic_DNA"/>
</dbReference>
<evidence type="ECO:0000256" key="2">
    <source>
        <dbReference type="PROSITE-ProRule" id="PRU00169"/>
    </source>
</evidence>
<accession>A0A1E5IRW5</accession>
<dbReference type="Proteomes" id="UP000773469">
    <property type="component" value="Unassembled WGS sequence"/>
</dbReference>
<dbReference type="Pfam" id="PF00072">
    <property type="entry name" value="Response_reg"/>
    <property type="match status" value="1"/>
</dbReference>
<dbReference type="GO" id="GO:0000160">
    <property type="term" value="P:phosphorelay signal transduction system"/>
    <property type="evidence" value="ECO:0007669"/>
    <property type="project" value="InterPro"/>
</dbReference>
<reference evidence="4 7" key="2">
    <citation type="submission" date="2021-05" db="EMBL/GenBank/DDBJ databases">
        <title>Molecular characterization for Shewanella algae harboring chromosomal blaOXA-55-like strains isolated from clinical and environment sample.</title>
        <authorList>
            <person name="Ohama Y."/>
            <person name="Aoki K."/>
            <person name="Harada S."/>
            <person name="Moriya K."/>
            <person name="Ishii Y."/>
            <person name="Tateda K."/>
        </authorList>
    </citation>
    <scope>NUCLEOTIDE SEQUENCE [LARGE SCALE GENOMIC DNA]</scope>
    <source>
        <strain evidence="4 7">MBTL60-118</strain>
    </source>
</reference>
<keyword evidence="1 2" id="KW-0597">Phosphoprotein</keyword>
<feature type="domain" description="Response regulatory" evidence="3">
    <location>
        <begin position="5"/>
        <end position="120"/>
    </location>
</feature>
<evidence type="ECO:0000313" key="4">
    <source>
        <dbReference type="EMBL" id="GIU45441.1"/>
    </source>
</evidence>
<dbReference type="OrthoDB" id="9800897at2"/>
<dbReference type="Gene3D" id="3.40.50.2300">
    <property type="match status" value="1"/>
</dbReference>
<evidence type="ECO:0000313" key="5">
    <source>
        <dbReference type="EMBL" id="OEG73137.1"/>
    </source>
</evidence>
<evidence type="ECO:0000259" key="3">
    <source>
        <dbReference type="PROSITE" id="PS50110"/>
    </source>
</evidence>
<proteinExistence type="predicted"/>
<dbReference type="AlphaFoldDB" id="A0A1E5IRW5"/>